<evidence type="ECO:0000256" key="10">
    <source>
        <dbReference type="ARBA" id="ARBA00023242"/>
    </source>
</evidence>
<dbReference type="Pfam" id="PF00096">
    <property type="entry name" value="zf-C2H2"/>
    <property type="match status" value="4"/>
</dbReference>
<dbReference type="SMART" id="SM00355">
    <property type="entry name" value="ZnF_C2H2"/>
    <property type="match status" value="4"/>
</dbReference>
<feature type="domain" description="C2H2-type" evidence="13">
    <location>
        <begin position="237"/>
        <end position="264"/>
    </location>
</feature>
<dbReference type="InterPro" id="IPR036236">
    <property type="entry name" value="Znf_C2H2_sf"/>
</dbReference>
<dbReference type="AlphaFoldDB" id="A0A8C0U7V2"/>
<keyword evidence="15" id="KW-1185">Reference proteome</keyword>
<keyword evidence="3" id="KW-0479">Metal-binding</keyword>
<feature type="domain" description="C2H2-type" evidence="13">
    <location>
        <begin position="265"/>
        <end position="292"/>
    </location>
</feature>
<reference evidence="14" key="1">
    <citation type="submission" date="2025-08" db="UniProtKB">
        <authorList>
            <consortium name="Ensembl"/>
        </authorList>
    </citation>
    <scope>IDENTIFICATION</scope>
</reference>
<dbReference type="GO" id="GO:0005634">
    <property type="term" value="C:nucleus"/>
    <property type="evidence" value="ECO:0007669"/>
    <property type="project" value="UniProtKB-SubCell"/>
</dbReference>
<evidence type="ECO:0000256" key="9">
    <source>
        <dbReference type="ARBA" id="ARBA00023163"/>
    </source>
</evidence>
<dbReference type="InterPro" id="IPR013087">
    <property type="entry name" value="Znf_C2H2_type"/>
</dbReference>
<keyword evidence="5 11" id="KW-0863">Zinc-finger</keyword>
<evidence type="ECO:0000256" key="5">
    <source>
        <dbReference type="ARBA" id="ARBA00022771"/>
    </source>
</evidence>
<evidence type="ECO:0000256" key="4">
    <source>
        <dbReference type="ARBA" id="ARBA00022737"/>
    </source>
</evidence>
<dbReference type="PROSITE" id="PS00028">
    <property type="entry name" value="ZINC_FINGER_C2H2_1"/>
    <property type="match status" value="4"/>
</dbReference>
<dbReference type="PANTHER" id="PTHR23226">
    <property type="entry name" value="ZINC FINGER AND SCAN DOMAIN-CONTAINING"/>
    <property type="match status" value="1"/>
</dbReference>
<dbReference type="FunFam" id="3.30.160.60:FF:000671">
    <property type="entry name" value="Zinc finger protein 26"/>
    <property type="match status" value="1"/>
</dbReference>
<keyword evidence="6" id="KW-0862">Zinc</keyword>
<evidence type="ECO:0000259" key="13">
    <source>
        <dbReference type="PROSITE" id="PS50157"/>
    </source>
</evidence>
<protein>
    <submittedName>
        <fullName evidence="14">Zinc finger protein 394-like</fullName>
    </submittedName>
</protein>
<comment type="subcellular location">
    <subcellularLocation>
        <location evidence="1">Nucleus</location>
    </subcellularLocation>
</comment>
<dbReference type="FunFam" id="3.30.160.60:FF:002343">
    <property type="entry name" value="Zinc finger protein 33A"/>
    <property type="match status" value="1"/>
</dbReference>
<evidence type="ECO:0000256" key="11">
    <source>
        <dbReference type="PROSITE-ProRule" id="PRU00042"/>
    </source>
</evidence>
<keyword evidence="10" id="KW-0539">Nucleus</keyword>
<comment type="similarity">
    <text evidence="2">Belongs to the krueppel C2H2-type zinc-finger protein family.</text>
</comment>
<dbReference type="PROSITE" id="PS50157">
    <property type="entry name" value="ZINC_FINGER_C2H2_2"/>
    <property type="match status" value="4"/>
</dbReference>
<keyword evidence="9" id="KW-0804">Transcription</keyword>
<name>A0A8C0U7V2_CYACU</name>
<dbReference type="Proteomes" id="UP000694410">
    <property type="component" value="Unplaced"/>
</dbReference>
<dbReference type="Gene3D" id="3.30.160.60">
    <property type="entry name" value="Classic Zinc Finger"/>
    <property type="match status" value="4"/>
</dbReference>
<keyword evidence="8" id="KW-0238">DNA-binding</keyword>
<keyword evidence="4" id="KW-0677">Repeat</keyword>
<evidence type="ECO:0000256" key="8">
    <source>
        <dbReference type="ARBA" id="ARBA00023125"/>
    </source>
</evidence>
<evidence type="ECO:0000256" key="7">
    <source>
        <dbReference type="ARBA" id="ARBA00023015"/>
    </source>
</evidence>
<feature type="domain" description="C2H2-type" evidence="13">
    <location>
        <begin position="209"/>
        <end position="236"/>
    </location>
</feature>
<organism evidence="14 15">
    <name type="scientific">Cyanistes caeruleus</name>
    <name type="common">Eurasian blue tit</name>
    <name type="synonym">Parus caeruleus</name>
    <dbReference type="NCBI Taxonomy" id="156563"/>
    <lineage>
        <taxon>Eukaryota</taxon>
        <taxon>Metazoa</taxon>
        <taxon>Chordata</taxon>
        <taxon>Craniata</taxon>
        <taxon>Vertebrata</taxon>
        <taxon>Euteleostomi</taxon>
        <taxon>Archelosauria</taxon>
        <taxon>Archosauria</taxon>
        <taxon>Dinosauria</taxon>
        <taxon>Saurischia</taxon>
        <taxon>Theropoda</taxon>
        <taxon>Coelurosauria</taxon>
        <taxon>Aves</taxon>
        <taxon>Neognathae</taxon>
        <taxon>Neoaves</taxon>
        <taxon>Telluraves</taxon>
        <taxon>Australaves</taxon>
        <taxon>Passeriformes</taxon>
        <taxon>Paridae</taxon>
        <taxon>Cyanistes</taxon>
    </lineage>
</organism>
<proteinExistence type="inferred from homology"/>
<reference evidence="14" key="2">
    <citation type="submission" date="2025-09" db="UniProtKB">
        <authorList>
            <consortium name="Ensembl"/>
        </authorList>
    </citation>
    <scope>IDENTIFICATION</scope>
</reference>
<feature type="region of interest" description="Disordered" evidence="12">
    <location>
        <begin position="1"/>
        <end position="54"/>
    </location>
</feature>
<keyword evidence="7" id="KW-0805">Transcription regulation</keyword>
<accession>A0A8C0U7V2</accession>
<dbReference type="FunFam" id="3.30.160.60:FF:000320">
    <property type="entry name" value="Zinc finger protein 777"/>
    <property type="match status" value="1"/>
</dbReference>
<feature type="compositionally biased region" description="Low complexity" evidence="12">
    <location>
        <begin position="1"/>
        <end position="23"/>
    </location>
</feature>
<evidence type="ECO:0000256" key="3">
    <source>
        <dbReference type="ARBA" id="ARBA00022723"/>
    </source>
</evidence>
<evidence type="ECO:0000313" key="14">
    <source>
        <dbReference type="Ensembl" id="ENSCCEP00000004736.1"/>
    </source>
</evidence>
<dbReference type="SUPFAM" id="SSF57667">
    <property type="entry name" value="beta-beta-alpha zinc fingers"/>
    <property type="match status" value="3"/>
</dbReference>
<evidence type="ECO:0000256" key="2">
    <source>
        <dbReference type="ARBA" id="ARBA00006991"/>
    </source>
</evidence>
<feature type="compositionally biased region" description="Basic and acidic residues" evidence="12">
    <location>
        <begin position="24"/>
        <end position="37"/>
    </location>
</feature>
<dbReference type="GO" id="GO:0000978">
    <property type="term" value="F:RNA polymerase II cis-regulatory region sequence-specific DNA binding"/>
    <property type="evidence" value="ECO:0007669"/>
    <property type="project" value="TreeGrafter"/>
</dbReference>
<dbReference type="PANTHER" id="PTHR23226:SF416">
    <property type="entry name" value="FI01424P"/>
    <property type="match status" value="1"/>
</dbReference>
<gene>
    <name evidence="14" type="primary">LOC111923397</name>
</gene>
<evidence type="ECO:0000313" key="15">
    <source>
        <dbReference type="Proteomes" id="UP000694410"/>
    </source>
</evidence>
<feature type="domain" description="C2H2-type" evidence="13">
    <location>
        <begin position="181"/>
        <end position="208"/>
    </location>
</feature>
<evidence type="ECO:0000256" key="6">
    <source>
        <dbReference type="ARBA" id="ARBA00022833"/>
    </source>
</evidence>
<dbReference type="GO" id="GO:0000981">
    <property type="term" value="F:DNA-binding transcription factor activity, RNA polymerase II-specific"/>
    <property type="evidence" value="ECO:0007669"/>
    <property type="project" value="TreeGrafter"/>
</dbReference>
<dbReference type="GO" id="GO:0008270">
    <property type="term" value="F:zinc ion binding"/>
    <property type="evidence" value="ECO:0007669"/>
    <property type="project" value="UniProtKB-KW"/>
</dbReference>
<evidence type="ECO:0000256" key="1">
    <source>
        <dbReference type="ARBA" id="ARBA00004123"/>
    </source>
</evidence>
<evidence type="ECO:0000256" key="12">
    <source>
        <dbReference type="SAM" id="MobiDB-lite"/>
    </source>
</evidence>
<dbReference type="Ensembl" id="ENSCCET00000007831.1">
    <property type="protein sequence ID" value="ENSCCEP00000004736.1"/>
    <property type="gene ID" value="ENSCCEG00000005208.1"/>
</dbReference>
<sequence length="475" mass="53108">MGREAPAAPGAAAGPGPSEGPAEQARERGPEPARARAEPPGIKARIKREQEPRGELRSVRWARSPRAVRCFPGRQLRSRRFRLRWFLGERLAQLQMEPAMGSVFSLLQSPGRRGAVGYPGDNKEEKGFPEDLKQEELPEVCEAQSPERGAACDDYPHKKRDSRKLALGADGQKLHWEEKPFKCPECGKGFKGRCRFLTHLQIHTREKVFVCAECGKSFSRKANLVVHQRVHTGERPYKCKECEKTFGRASSLLAHHKTHLKKKTFSCTMCRKDFSGNTALLQHQRVHTDEKPCRLSERGSSFNVSSNFIRHQHLRERPSEHKADANQPEFTSLHQKGEQRCGAEESEVNHWNVFSEEMKKMRENMDMLLLNQQSQLQVLQEIQKQLNMLLPGNALLNSNVYSLGLLLGQQAAAAATISSPLLNPSSLLSCEGASALSLLSTSGAVPAPQLPMCQDPVTSADCSALCWEHVQCKRV</sequence>